<evidence type="ECO:0000313" key="2">
    <source>
        <dbReference type="Proteomes" id="UP000054560"/>
    </source>
</evidence>
<protein>
    <submittedName>
        <fullName evidence="1">Uncharacterized protein</fullName>
    </submittedName>
</protein>
<dbReference type="EMBL" id="KQ241678">
    <property type="protein sequence ID" value="KNC85897.1"/>
    <property type="molecule type" value="Genomic_DNA"/>
</dbReference>
<reference evidence="1 2" key="1">
    <citation type="submission" date="2011-02" db="EMBL/GenBank/DDBJ databases">
        <title>The Genome Sequence of Sphaeroforma arctica JP610.</title>
        <authorList>
            <consortium name="The Broad Institute Genome Sequencing Platform"/>
            <person name="Russ C."/>
            <person name="Cuomo C."/>
            <person name="Young S.K."/>
            <person name="Zeng Q."/>
            <person name="Gargeya S."/>
            <person name="Alvarado L."/>
            <person name="Berlin A."/>
            <person name="Chapman S.B."/>
            <person name="Chen Z."/>
            <person name="Freedman E."/>
            <person name="Gellesch M."/>
            <person name="Goldberg J."/>
            <person name="Griggs A."/>
            <person name="Gujja S."/>
            <person name="Heilman E."/>
            <person name="Heiman D."/>
            <person name="Howarth C."/>
            <person name="Mehta T."/>
            <person name="Neiman D."/>
            <person name="Pearson M."/>
            <person name="Roberts A."/>
            <person name="Saif S."/>
            <person name="Shea T."/>
            <person name="Shenoy N."/>
            <person name="Sisk P."/>
            <person name="Stolte C."/>
            <person name="Sykes S."/>
            <person name="White J."/>
            <person name="Yandava C."/>
            <person name="Burger G."/>
            <person name="Gray M.W."/>
            <person name="Holland P.W.H."/>
            <person name="King N."/>
            <person name="Lang F.B.F."/>
            <person name="Roger A.J."/>
            <person name="Ruiz-Trillo I."/>
            <person name="Haas B."/>
            <person name="Nusbaum C."/>
            <person name="Birren B."/>
        </authorList>
    </citation>
    <scope>NUCLEOTIDE SEQUENCE [LARGE SCALE GENOMIC DNA]</scope>
    <source>
        <strain evidence="1 2">JP610</strain>
    </source>
</reference>
<sequence>MPISAMCPEDNSAATEGDEKFTSFVCKLEADYMCPCNTRLYYCSEVCQVSQFGYAGLIVETFFCSVLENVGLADTRYDIPVAAVPEARERRDAHARGKADTVCAAQGFATGKACAPSHTPPTAESKVGADRRSDCTQPVELQSPGHSQVESMLACATKPQTVRKENAASDSICVLANTTAQVESGQSDAIRWQEVRYRRVGGCD</sequence>
<dbReference type="AlphaFoldDB" id="A0A0L0GA34"/>
<gene>
    <name evidence="1" type="ORF">SARC_01935</name>
</gene>
<proteinExistence type="predicted"/>
<name>A0A0L0GA34_9EUKA</name>
<accession>A0A0L0GA34</accession>
<dbReference type="GeneID" id="25902439"/>
<organism evidence="1 2">
    <name type="scientific">Sphaeroforma arctica JP610</name>
    <dbReference type="NCBI Taxonomy" id="667725"/>
    <lineage>
        <taxon>Eukaryota</taxon>
        <taxon>Ichthyosporea</taxon>
        <taxon>Ichthyophonida</taxon>
        <taxon>Sphaeroforma</taxon>
    </lineage>
</organism>
<dbReference type="RefSeq" id="XP_014159799.1">
    <property type="nucleotide sequence ID" value="XM_014304324.1"/>
</dbReference>
<evidence type="ECO:0000313" key="1">
    <source>
        <dbReference type="EMBL" id="KNC85897.1"/>
    </source>
</evidence>
<dbReference type="Proteomes" id="UP000054560">
    <property type="component" value="Unassembled WGS sequence"/>
</dbReference>
<keyword evidence="2" id="KW-1185">Reference proteome</keyword>